<dbReference type="PANTHER" id="PTHR19375">
    <property type="entry name" value="HEAT SHOCK PROTEIN 70KDA"/>
    <property type="match status" value="1"/>
</dbReference>
<feature type="region of interest" description="Disordered" evidence="3">
    <location>
        <begin position="44"/>
        <end position="72"/>
    </location>
</feature>
<name>A0AAV7GSE4_DENCH</name>
<dbReference type="AlphaFoldDB" id="A0AAV7GSE4"/>
<protein>
    <submittedName>
        <fullName evidence="4">Uncharacterized protein</fullName>
    </submittedName>
</protein>
<evidence type="ECO:0000256" key="2">
    <source>
        <dbReference type="ARBA" id="ARBA00022840"/>
    </source>
</evidence>
<dbReference type="InterPro" id="IPR043129">
    <property type="entry name" value="ATPase_NBD"/>
</dbReference>
<dbReference type="EMBL" id="JAGFBR010000011">
    <property type="protein sequence ID" value="KAH0459581.1"/>
    <property type="molecule type" value="Genomic_DNA"/>
</dbReference>
<reference evidence="4 5" key="1">
    <citation type="journal article" date="2021" name="Hortic Res">
        <title>Chromosome-scale assembly of the Dendrobium chrysotoxum genome enhances the understanding of orchid evolution.</title>
        <authorList>
            <person name="Zhang Y."/>
            <person name="Zhang G.Q."/>
            <person name="Zhang D."/>
            <person name="Liu X.D."/>
            <person name="Xu X.Y."/>
            <person name="Sun W.H."/>
            <person name="Yu X."/>
            <person name="Zhu X."/>
            <person name="Wang Z.W."/>
            <person name="Zhao X."/>
            <person name="Zhong W.Y."/>
            <person name="Chen H."/>
            <person name="Yin W.L."/>
            <person name="Huang T."/>
            <person name="Niu S.C."/>
            <person name="Liu Z.J."/>
        </authorList>
    </citation>
    <scope>NUCLEOTIDE SEQUENCE [LARGE SCALE GENOMIC DNA]</scope>
    <source>
        <strain evidence="4">Lindl</strain>
    </source>
</reference>
<sequence>MEPPAQIPCSGNCLVHLHSLSGLVWLLRRICTFQQYRGPDGIPRFPFTQNASATQPKTSLSSSPPTATPPAINHNYPPAPLVPECGFSFSSKGRFLPPPITNLTPGHRTVLVFELDVPNFEISLLTEDENLKVKAAVSHLGCPLFNYMVSELPRRLGIDISGDASALLRIREACERAKDAICLGSGAVDIKFEQQGREVAIPINREVLARMNLNHLHRGIMRCLMEAGVRREAVDEIVLAGASTNIPEVREVLREFFERQPFRCDIDPANLMDLCTLQYLKNVSARYNNIPMFSLRDLGLFSL</sequence>
<accession>A0AAV7GSE4</accession>
<comment type="caution">
    <text evidence="4">The sequence shown here is derived from an EMBL/GenBank/DDBJ whole genome shotgun (WGS) entry which is preliminary data.</text>
</comment>
<dbReference type="Proteomes" id="UP000775213">
    <property type="component" value="Unassembled WGS sequence"/>
</dbReference>
<dbReference type="GO" id="GO:0005524">
    <property type="term" value="F:ATP binding"/>
    <property type="evidence" value="ECO:0007669"/>
    <property type="project" value="UniProtKB-KW"/>
</dbReference>
<dbReference type="Gene3D" id="3.90.640.10">
    <property type="entry name" value="Actin, Chain A, domain 4"/>
    <property type="match status" value="1"/>
</dbReference>
<dbReference type="GO" id="GO:0140662">
    <property type="term" value="F:ATP-dependent protein folding chaperone"/>
    <property type="evidence" value="ECO:0007669"/>
    <property type="project" value="InterPro"/>
</dbReference>
<organism evidence="4 5">
    <name type="scientific">Dendrobium chrysotoxum</name>
    <name type="common">Orchid</name>
    <dbReference type="NCBI Taxonomy" id="161865"/>
    <lineage>
        <taxon>Eukaryota</taxon>
        <taxon>Viridiplantae</taxon>
        <taxon>Streptophyta</taxon>
        <taxon>Embryophyta</taxon>
        <taxon>Tracheophyta</taxon>
        <taxon>Spermatophyta</taxon>
        <taxon>Magnoliopsida</taxon>
        <taxon>Liliopsida</taxon>
        <taxon>Asparagales</taxon>
        <taxon>Orchidaceae</taxon>
        <taxon>Epidendroideae</taxon>
        <taxon>Malaxideae</taxon>
        <taxon>Dendrobiinae</taxon>
        <taxon>Dendrobium</taxon>
    </lineage>
</organism>
<dbReference type="SUPFAM" id="SSF53067">
    <property type="entry name" value="Actin-like ATPase domain"/>
    <property type="match status" value="1"/>
</dbReference>
<gene>
    <name evidence="4" type="ORF">IEQ34_012395</name>
</gene>
<dbReference type="Pfam" id="PF00012">
    <property type="entry name" value="HSP70"/>
    <property type="match status" value="1"/>
</dbReference>
<evidence type="ECO:0000313" key="4">
    <source>
        <dbReference type="EMBL" id="KAH0459581.1"/>
    </source>
</evidence>
<keyword evidence="2" id="KW-0067">ATP-binding</keyword>
<proteinExistence type="predicted"/>
<keyword evidence="5" id="KW-1185">Reference proteome</keyword>
<evidence type="ECO:0000256" key="1">
    <source>
        <dbReference type="ARBA" id="ARBA00022741"/>
    </source>
</evidence>
<dbReference type="InterPro" id="IPR013126">
    <property type="entry name" value="Hsp_70_fam"/>
</dbReference>
<evidence type="ECO:0000256" key="3">
    <source>
        <dbReference type="SAM" id="MobiDB-lite"/>
    </source>
</evidence>
<evidence type="ECO:0000313" key="5">
    <source>
        <dbReference type="Proteomes" id="UP000775213"/>
    </source>
</evidence>
<keyword evidence="1" id="KW-0547">Nucleotide-binding</keyword>
<dbReference type="Gene3D" id="3.30.420.40">
    <property type="match status" value="1"/>
</dbReference>
<feature type="compositionally biased region" description="Low complexity" evidence="3">
    <location>
        <begin position="54"/>
        <end position="65"/>
    </location>
</feature>